<keyword evidence="8 9" id="KW-0472">Membrane</keyword>
<comment type="subcellular location">
    <subcellularLocation>
        <location evidence="1 9">Cell membrane</location>
        <topology evidence="1 9">Multi-pass membrane protein</topology>
    </subcellularLocation>
</comment>
<keyword evidence="5 10" id="KW-0500">Molybdenum</keyword>
<evidence type="ECO:0000256" key="4">
    <source>
        <dbReference type="ARBA" id="ARBA00022475"/>
    </source>
</evidence>
<evidence type="ECO:0000256" key="2">
    <source>
        <dbReference type="ARBA" id="ARBA00007069"/>
    </source>
</evidence>
<evidence type="ECO:0000256" key="1">
    <source>
        <dbReference type="ARBA" id="ARBA00004651"/>
    </source>
</evidence>
<dbReference type="NCBIfam" id="NF038017">
    <property type="entry name" value="ABC_perm1"/>
    <property type="match status" value="1"/>
</dbReference>
<reference evidence="12 13" key="1">
    <citation type="submission" date="2016-10" db="EMBL/GenBank/DDBJ databases">
        <authorList>
            <person name="de Groot N.N."/>
        </authorList>
    </citation>
    <scope>NUCLEOTIDE SEQUENCE [LARGE SCALE GENOMIC DNA]</scope>
    <source>
        <strain evidence="12 13">DSM 18346</strain>
    </source>
</reference>
<dbReference type="PROSITE" id="PS50928">
    <property type="entry name" value="ABC_TM1"/>
    <property type="match status" value="1"/>
</dbReference>
<evidence type="ECO:0000256" key="10">
    <source>
        <dbReference type="RuleBase" id="RU365097"/>
    </source>
</evidence>
<proteinExistence type="inferred from homology"/>
<feature type="transmembrane region" description="Helical" evidence="9">
    <location>
        <begin position="44"/>
        <end position="65"/>
    </location>
</feature>
<dbReference type="InterPro" id="IPR000515">
    <property type="entry name" value="MetI-like"/>
</dbReference>
<dbReference type="NCBIfam" id="TIGR02141">
    <property type="entry name" value="modB_ABC"/>
    <property type="match status" value="1"/>
</dbReference>
<organism evidence="12 13">
    <name type="scientific">Natronincola ferrireducens</name>
    <dbReference type="NCBI Taxonomy" id="393762"/>
    <lineage>
        <taxon>Bacteria</taxon>
        <taxon>Bacillati</taxon>
        <taxon>Bacillota</taxon>
        <taxon>Clostridia</taxon>
        <taxon>Peptostreptococcales</taxon>
        <taxon>Natronincolaceae</taxon>
        <taxon>Natronincola</taxon>
    </lineage>
</organism>
<dbReference type="CDD" id="cd06261">
    <property type="entry name" value="TM_PBP2"/>
    <property type="match status" value="1"/>
</dbReference>
<evidence type="ECO:0000256" key="6">
    <source>
        <dbReference type="ARBA" id="ARBA00022692"/>
    </source>
</evidence>
<dbReference type="PANTHER" id="PTHR30183:SF3">
    <property type="entry name" value="MOLYBDENUM TRANSPORT SYSTEM PERMEASE PROTEIN MODB"/>
    <property type="match status" value="1"/>
</dbReference>
<dbReference type="GO" id="GO:0015098">
    <property type="term" value="F:molybdate ion transmembrane transporter activity"/>
    <property type="evidence" value="ECO:0007669"/>
    <property type="project" value="UniProtKB-UniRule"/>
</dbReference>
<comment type="function">
    <text evidence="10">Part of the binding-protein-dependent transport system for molybdenum; probably responsible for the translocation of the substrate across the membrane.</text>
</comment>
<dbReference type="InterPro" id="IPR011867">
    <property type="entry name" value="ModB_ABC"/>
</dbReference>
<keyword evidence="6 9" id="KW-0812">Transmembrane</keyword>
<keyword evidence="4 10" id="KW-1003">Cell membrane</keyword>
<name>A0A1G8ZSH3_9FIRM</name>
<feature type="transmembrane region" description="Helical" evidence="9">
    <location>
        <begin position="192"/>
        <end position="210"/>
    </location>
</feature>
<dbReference type="AlphaFoldDB" id="A0A1G8ZSH3"/>
<feature type="transmembrane region" description="Helical" evidence="9">
    <location>
        <begin position="131"/>
        <end position="153"/>
    </location>
</feature>
<dbReference type="STRING" id="393762.SAMN05660472_00928"/>
<dbReference type="Proteomes" id="UP000198718">
    <property type="component" value="Unassembled WGS sequence"/>
</dbReference>
<keyword evidence="3 9" id="KW-0813">Transport</keyword>
<feature type="domain" description="ABC transmembrane type-1" evidence="11">
    <location>
        <begin position="6"/>
        <end position="210"/>
    </location>
</feature>
<evidence type="ECO:0000313" key="12">
    <source>
        <dbReference type="EMBL" id="SDK17070.1"/>
    </source>
</evidence>
<evidence type="ECO:0000259" key="11">
    <source>
        <dbReference type="PROSITE" id="PS50928"/>
    </source>
</evidence>
<dbReference type="RefSeq" id="WP_090550917.1">
    <property type="nucleotide sequence ID" value="NZ_FNFP01000001.1"/>
</dbReference>
<dbReference type="SUPFAM" id="SSF161098">
    <property type="entry name" value="MetI-like"/>
    <property type="match status" value="1"/>
</dbReference>
<feature type="transmembrane region" description="Helical" evidence="9">
    <location>
        <begin position="12"/>
        <end position="32"/>
    </location>
</feature>
<evidence type="ECO:0000256" key="8">
    <source>
        <dbReference type="ARBA" id="ARBA00023136"/>
    </source>
</evidence>
<evidence type="ECO:0000256" key="3">
    <source>
        <dbReference type="ARBA" id="ARBA00022448"/>
    </source>
</evidence>
<evidence type="ECO:0000256" key="5">
    <source>
        <dbReference type="ARBA" id="ARBA00022505"/>
    </source>
</evidence>
<dbReference type="Gene3D" id="1.10.3720.10">
    <property type="entry name" value="MetI-like"/>
    <property type="match status" value="1"/>
</dbReference>
<dbReference type="PANTHER" id="PTHR30183">
    <property type="entry name" value="MOLYBDENUM TRANSPORT SYSTEM PERMEASE PROTEIN MODB"/>
    <property type="match status" value="1"/>
</dbReference>
<keyword evidence="13" id="KW-1185">Reference proteome</keyword>
<evidence type="ECO:0000256" key="9">
    <source>
        <dbReference type="RuleBase" id="RU363032"/>
    </source>
</evidence>
<dbReference type="GO" id="GO:0005886">
    <property type="term" value="C:plasma membrane"/>
    <property type="evidence" value="ECO:0007669"/>
    <property type="project" value="UniProtKB-SubCell"/>
</dbReference>
<protein>
    <recommendedName>
        <fullName evidence="10">Molybdenum transport system permease</fullName>
    </recommendedName>
</protein>
<feature type="transmembrane region" description="Helical" evidence="9">
    <location>
        <begin position="85"/>
        <end position="103"/>
    </location>
</feature>
<gene>
    <name evidence="12" type="ORF">SAMN05660472_00928</name>
</gene>
<evidence type="ECO:0000256" key="7">
    <source>
        <dbReference type="ARBA" id="ARBA00022989"/>
    </source>
</evidence>
<dbReference type="Pfam" id="PF00528">
    <property type="entry name" value="BPD_transp_1"/>
    <property type="match status" value="1"/>
</dbReference>
<evidence type="ECO:0000313" key="13">
    <source>
        <dbReference type="Proteomes" id="UP000198718"/>
    </source>
</evidence>
<dbReference type="EMBL" id="FNFP01000001">
    <property type="protein sequence ID" value="SDK17070.1"/>
    <property type="molecule type" value="Genomic_DNA"/>
</dbReference>
<comment type="similarity">
    <text evidence="2 10">Belongs to the binding-protein-dependent transport system permease family. CysTW subfamily.</text>
</comment>
<sequence length="219" mass="24073">MNWSPVYLSLKIAFYSTVITAFIGIPMGWLLARGRFIGKDILSSIVTLPMVLPPTVLGYYLLILIGRQSIIGRWLQSAFNINLVFTWQGAVLAATIVSLPLMIRGVQASIESVDTNLEDVARTLGKSEWTVFFRITLPLAWQGIVAGTVLAFARAMGEFGATLMVAGNIPGKTQTLSIAIYDAVQGGNYQQANFLVVLISVITIISLLLLNKFTYIRKW</sequence>
<dbReference type="OrthoDB" id="9795403at2"/>
<accession>A0A1G8ZSH3</accession>
<keyword evidence="7 9" id="KW-1133">Transmembrane helix</keyword>
<dbReference type="InterPro" id="IPR035906">
    <property type="entry name" value="MetI-like_sf"/>
</dbReference>
<dbReference type="InterPro" id="IPR049783">
    <property type="entry name" value="ABC_perm_TupB-like"/>
</dbReference>